<comment type="subcellular location">
    <subcellularLocation>
        <location evidence="14">Postsynaptic cell membrane</location>
        <topology evidence="14">Multi-pass membrane protein</topology>
    </subcellularLocation>
</comment>
<dbReference type="FunFam" id="3.40.190.10:FF:000061">
    <property type="entry name" value="Glutamate receptor, ionotropic kainate"/>
    <property type="match status" value="1"/>
</dbReference>
<dbReference type="Pfam" id="PF01094">
    <property type="entry name" value="ANF_receptor"/>
    <property type="match status" value="1"/>
</dbReference>
<dbReference type="InterPro" id="IPR015683">
    <property type="entry name" value="Ionotropic_Glu_rcpt"/>
</dbReference>
<evidence type="ECO:0000259" key="20">
    <source>
        <dbReference type="SMART" id="SM00079"/>
    </source>
</evidence>
<evidence type="ECO:0000256" key="12">
    <source>
        <dbReference type="ARBA" id="ARBA00023286"/>
    </source>
</evidence>
<dbReference type="EMBL" id="GGYP01006294">
    <property type="protein sequence ID" value="MDE51065.1"/>
    <property type="molecule type" value="Transcribed_RNA"/>
</dbReference>
<dbReference type="InterPro" id="IPR001508">
    <property type="entry name" value="Iono_Glu_rcpt_met"/>
</dbReference>
<evidence type="ECO:0000256" key="4">
    <source>
        <dbReference type="ARBA" id="ARBA00022692"/>
    </source>
</evidence>
<dbReference type="SMART" id="SM00079">
    <property type="entry name" value="PBPe"/>
    <property type="match status" value="1"/>
</dbReference>
<evidence type="ECO:0000256" key="9">
    <source>
        <dbReference type="ARBA" id="ARBA00023170"/>
    </source>
</evidence>
<dbReference type="InterPro" id="IPR019594">
    <property type="entry name" value="Glu/Gly-bd"/>
</dbReference>
<evidence type="ECO:0000256" key="13">
    <source>
        <dbReference type="ARBA" id="ARBA00023303"/>
    </source>
</evidence>
<keyword evidence="10" id="KW-0325">Glycoprotein</keyword>
<evidence type="ECO:0000256" key="2">
    <source>
        <dbReference type="ARBA" id="ARBA00022448"/>
    </source>
</evidence>
<feature type="binding site" evidence="15">
    <location>
        <position position="772"/>
    </location>
    <ligand>
        <name>L-glutamate</name>
        <dbReference type="ChEBI" id="CHEBI:29985"/>
    </ligand>
</feature>
<feature type="domain" description="Ionotropic glutamate receptor L-glutamate and glycine-binding" evidence="21">
    <location>
        <begin position="523"/>
        <end position="588"/>
    </location>
</feature>
<feature type="compositionally biased region" description="Polar residues" evidence="18">
    <location>
        <begin position="441"/>
        <end position="453"/>
    </location>
</feature>
<dbReference type="SUPFAM" id="SSF53850">
    <property type="entry name" value="Periplasmic binding protein-like II"/>
    <property type="match status" value="1"/>
</dbReference>
<evidence type="ECO:0000256" key="18">
    <source>
        <dbReference type="SAM" id="MobiDB-lite"/>
    </source>
</evidence>
<proteinExistence type="inferred from homology"/>
<dbReference type="Gene3D" id="3.40.190.10">
    <property type="entry name" value="Periplasmic binding protein-like II"/>
    <property type="match status" value="2"/>
</dbReference>
<feature type="domain" description="Ionotropic glutamate receptor C-terminal" evidence="20">
    <location>
        <begin position="512"/>
        <end position="882"/>
    </location>
</feature>
<feature type="binding site" evidence="15">
    <location>
        <position position="771"/>
    </location>
    <ligand>
        <name>L-glutamate</name>
        <dbReference type="ChEBI" id="CHEBI:29985"/>
    </ligand>
</feature>
<evidence type="ECO:0000256" key="3">
    <source>
        <dbReference type="ARBA" id="ARBA00022475"/>
    </source>
</evidence>
<evidence type="ECO:0000256" key="15">
    <source>
        <dbReference type="PIRSR" id="PIRSR601508-1"/>
    </source>
</evidence>
<feature type="transmembrane region" description="Helical" evidence="19">
    <location>
        <begin position="905"/>
        <end position="925"/>
    </location>
</feature>
<feature type="transmembrane region" description="Helical" evidence="19">
    <location>
        <begin position="720"/>
        <end position="742"/>
    </location>
</feature>
<protein>
    <submittedName>
        <fullName evidence="22">Glutamate receptor, ionotropic kainate 3</fullName>
    </submittedName>
</protein>
<dbReference type="Gene3D" id="3.40.50.2300">
    <property type="match status" value="2"/>
</dbReference>
<dbReference type="Pfam" id="PF00060">
    <property type="entry name" value="Lig_chan"/>
    <property type="match status" value="1"/>
</dbReference>
<evidence type="ECO:0000256" key="6">
    <source>
        <dbReference type="ARBA" id="ARBA00023018"/>
    </source>
</evidence>
<gene>
    <name evidence="22" type="primary">GRIK3</name>
    <name evidence="22" type="ORF">g.1117</name>
</gene>
<dbReference type="PRINTS" id="PR00177">
    <property type="entry name" value="NMDARECEPTOR"/>
</dbReference>
<sequence length="963" mass="109205">MWRLQWTKLFLLAFSTTLAYLLLLPILTVSGLPNQVKIGILLHENQHEQAIIFKWSIEQVNQRSILGKTRLQGLIRHVAEDDSWDSERKTCDLLENGAIAIIGPTNPTTSQHVGSICDTLDVPHLNVVSKGVTFNSQPSATNLIVGSSYPIVSPIEFQSTISVDMSMARDTMMEVFMDVLQELNWNNFVYLYEQYDSLFYLQQRFDGRSLKSSDLNIRVLRFDPTKPYRNVFWSLKKTNIKHIMLDVQCKNLKTVLKHAQQVSMMTEAHSYLIVCLDTHTIDLEDFKHSRSRIIWMSANDPNSEQILQLESQSNEVNARFFNSGFRLAPEQLKTESALIHDAIETIAHTLHGVDSSQDIDLVAPVSCKKSKPWPHGSTIVNYMRTSIELRGMTGRIRFNQIGKRSDYVLNVMRLTEYGPRIIGNWSTNPVVSSPMEHEQPLDSSQQARSSMVNLPTHGGMAPQSSLSSSPSSPLSSLTAIHHQQAKRLRMDKQELIYLQRGDPTLYEGEERDLLVVTSIRNEPYFMNKQTTKIETGNARYEGYAIDLIDELSRLVNFDYVFKEVDDGKYGKYDEEKKEWNGMIREVMIGKADLAIADLSITSSREDAVDFTLPFMSTGISILFKKPTTKELELFSFLSPFENHVWVYVGGAYMGVSLLLFAVGRISPYEWADPHPCRQEDKILRNQFSVSNSFWFTIAAVMQQGSDLAPRSLSTRLVAAIWYFFTLIMISSYTANLAAFLTVEKVVYPIEKAEDLYRHPQHIKYGCVESGSTGTFFQHSKPHSTFRKMYEEMVFMQSNEQGKAEVEKGNYAFFMESTSIEYTIERNCNLTQIGGLLDSKGYGIALAKNSTRKRDYRTKLSEAILSLQESGMLEILKNRWWKEKRGGGACDIDDGQSGESVKELTLANVGGVFVVLGMGITTSLLLCGLELYAKSCRLAALNGTSKSEQLRRRIKFALSLSENY</sequence>
<feature type="site" description="Crucial to convey clamshell closure to channel opening" evidence="16">
    <location>
        <position position="749"/>
    </location>
</feature>
<dbReference type="InterPro" id="IPR028082">
    <property type="entry name" value="Peripla_BP_I"/>
</dbReference>
<dbReference type="InterPro" id="IPR001320">
    <property type="entry name" value="Iontro_rcpt_C"/>
</dbReference>
<keyword evidence="7" id="KW-0406">Ion transport</keyword>
<keyword evidence="2" id="KW-0813">Transport</keyword>
<keyword evidence="6" id="KW-0770">Synapse</keyword>
<keyword evidence="12" id="KW-1071">Ligand-gated ion channel</keyword>
<name>A0A6G1SKQ9_9ACAR</name>
<accession>A0A6G1SKQ9</accession>
<feature type="compositionally biased region" description="Low complexity" evidence="18">
    <location>
        <begin position="464"/>
        <end position="475"/>
    </location>
</feature>
<evidence type="ECO:0000256" key="14">
    <source>
        <dbReference type="ARBA" id="ARBA00034104"/>
    </source>
</evidence>
<evidence type="ECO:0000256" key="7">
    <source>
        <dbReference type="ARBA" id="ARBA00023065"/>
    </source>
</evidence>
<keyword evidence="4 19" id="KW-0812">Transmembrane</keyword>
<keyword evidence="17" id="KW-1015">Disulfide bond</keyword>
<dbReference type="GO" id="GO:0015276">
    <property type="term" value="F:ligand-gated monoatomic ion channel activity"/>
    <property type="evidence" value="ECO:0007669"/>
    <property type="project" value="InterPro"/>
</dbReference>
<evidence type="ECO:0000256" key="17">
    <source>
        <dbReference type="PIRSR" id="PIRSR601508-3"/>
    </source>
</evidence>
<dbReference type="AlphaFoldDB" id="A0A6G1SKQ9"/>
<feature type="binding site" evidence="15">
    <location>
        <position position="599"/>
    </location>
    <ligand>
        <name>L-glutamate</name>
        <dbReference type="ChEBI" id="CHEBI:29985"/>
    </ligand>
</feature>
<keyword evidence="5 19" id="KW-1133">Transmembrane helix</keyword>
<evidence type="ECO:0000259" key="21">
    <source>
        <dbReference type="SMART" id="SM00918"/>
    </source>
</evidence>
<dbReference type="PANTHER" id="PTHR18966">
    <property type="entry name" value="IONOTROPIC GLUTAMATE RECEPTOR"/>
    <property type="match status" value="1"/>
</dbReference>
<evidence type="ECO:0000256" key="16">
    <source>
        <dbReference type="PIRSR" id="PIRSR601508-2"/>
    </source>
</evidence>
<evidence type="ECO:0000256" key="1">
    <source>
        <dbReference type="ARBA" id="ARBA00008685"/>
    </source>
</evidence>
<feature type="transmembrane region" description="Helical" evidence="19">
    <location>
        <begin position="682"/>
        <end position="700"/>
    </location>
</feature>
<feature type="binding site" evidence="15">
    <location>
        <position position="815"/>
    </location>
    <ligand>
        <name>L-glutamate</name>
        <dbReference type="ChEBI" id="CHEBI:29985"/>
    </ligand>
</feature>
<evidence type="ECO:0000313" key="22">
    <source>
        <dbReference type="EMBL" id="MDE51065.1"/>
    </source>
</evidence>
<dbReference type="FunFam" id="1.10.287.70:FF:000010">
    <property type="entry name" value="Putative glutamate receptor ionotropic kainate 1"/>
    <property type="match status" value="1"/>
</dbReference>
<dbReference type="SUPFAM" id="SSF53822">
    <property type="entry name" value="Periplasmic binding protein-like I"/>
    <property type="match status" value="1"/>
</dbReference>
<keyword evidence="3" id="KW-1003">Cell membrane</keyword>
<dbReference type="SMART" id="SM00918">
    <property type="entry name" value="Lig_chan-Glu_bd"/>
    <property type="match status" value="1"/>
</dbReference>
<keyword evidence="11" id="KW-0628">Postsynaptic cell membrane</keyword>
<feature type="region of interest" description="Disordered" evidence="18">
    <location>
        <begin position="432"/>
        <end position="475"/>
    </location>
</feature>
<evidence type="ECO:0000256" key="8">
    <source>
        <dbReference type="ARBA" id="ARBA00023136"/>
    </source>
</evidence>
<feature type="disulfide bond" evidence="17">
    <location>
        <begin position="827"/>
        <end position="889"/>
    </location>
</feature>
<dbReference type="GO" id="GO:0038023">
    <property type="term" value="F:signaling receptor activity"/>
    <property type="evidence" value="ECO:0007669"/>
    <property type="project" value="InterPro"/>
</dbReference>
<dbReference type="InterPro" id="IPR001828">
    <property type="entry name" value="ANF_lig-bd_rcpt"/>
</dbReference>
<evidence type="ECO:0000256" key="10">
    <source>
        <dbReference type="ARBA" id="ARBA00023180"/>
    </source>
</evidence>
<organism evidence="22">
    <name type="scientific">Aceria tosichella</name>
    <name type="common">wheat curl mite</name>
    <dbReference type="NCBI Taxonomy" id="561515"/>
    <lineage>
        <taxon>Eukaryota</taxon>
        <taxon>Metazoa</taxon>
        <taxon>Ecdysozoa</taxon>
        <taxon>Arthropoda</taxon>
        <taxon>Chelicerata</taxon>
        <taxon>Arachnida</taxon>
        <taxon>Acari</taxon>
        <taxon>Acariformes</taxon>
        <taxon>Trombidiformes</taxon>
        <taxon>Prostigmata</taxon>
        <taxon>Eupodina</taxon>
        <taxon>Eriophyoidea</taxon>
        <taxon>Eriophyidae</taxon>
        <taxon>Eriophyinae</taxon>
        <taxon>Aceriini</taxon>
        <taxon>Aceria</taxon>
    </lineage>
</organism>
<reference evidence="22" key="1">
    <citation type="submission" date="2018-10" db="EMBL/GenBank/DDBJ databases">
        <title>Transcriptome assembly of Aceria tosichella (Wheat curl mite) Type 2.</title>
        <authorList>
            <person name="Scully E.D."/>
            <person name="Geib S.M."/>
            <person name="Palmer N.A."/>
            <person name="Gupta A.K."/>
            <person name="Sarath G."/>
            <person name="Tatineni S."/>
        </authorList>
    </citation>
    <scope>NUCLEOTIDE SEQUENCE</scope>
    <source>
        <strain evidence="22">LincolnNE</strain>
    </source>
</reference>
<comment type="similarity">
    <text evidence="1">Belongs to the glutamate-gated ion channel (TC 1.A.10.1) family.</text>
</comment>
<evidence type="ECO:0000256" key="11">
    <source>
        <dbReference type="ARBA" id="ARBA00023257"/>
    </source>
</evidence>
<evidence type="ECO:0000256" key="5">
    <source>
        <dbReference type="ARBA" id="ARBA00022989"/>
    </source>
</evidence>
<dbReference type="Pfam" id="PF10613">
    <property type="entry name" value="Lig_chan-Glu_bd"/>
    <property type="match status" value="1"/>
</dbReference>
<keyword evidence="13" id="KW-0407">Ion channel</keyword>
<keyword evidence="8 19" id="KW-0472">Membrane</keyword>
<keyword evidence="9 22" id="KW-0675">Receptor</keyword>
<feature type="transmembrane region" description="Helical" evidence="19">
    <location>
        <begin position="644"/>
        <end position="662"/>
    </location>
</feature>
<feature type="binding site" evidence="15">
    <location>
        <position position="604"/>
    </location>
    <ligand>
        <name>L-glutamate</name>
        <dbReference type="ChEBI" id="CHEBI:29985"/>
    </ligand>
</feature>
<evidence type="ECO:0000256" key="19">
    <source>
        <dbReference type="SAM" id="Phobius"/>
    </source>
</evidence>
<dbReference type="FunFam" id="3.40.190.10:FF:000178">
    <property type="entry name" value="Glutamate receptor subunit"/>
    <property type="match status" value="1"/>
</dbReference>
<dbReference type="GO" id="GO:0045211">
    <property type="term" value="C:postsynaptic membrane"/>
    <property type="evidence" value="ECO:0007669"/>
    <property type="project" value="UniProtKB-SubCell"/>
</dbReference>
<dbReference type="Gene3D" id="1.10.287.70">
    <property type="match status" value="1"/>
</dbReference>